<sequence length="64" mass="7747">MIVTNSKYIVLFLDKQIKCEQKASVHERFLLELEISDYINKQQITDAMQSFFLYFRKRINVKMV</sequence>
<organism evidence="1">
    <name type="scientific">gut metagenome</name>
    <dbReference type="NCBI Taxonomy" id="749906"/>
    <lineage>
        <taxon>unclassified sequences</taxon>
        <taxon>metagenomes</taxon>
        <taxon>organismal metagenomes</taxon>
    </lineage>
</organism>
<accession>J9GFN0</accession>
<evidence type="ECO:0000313" key="1">
    <source>
        <dbReference type="EMBL" id="EJX06177.1"/>
    </source>
</evidence>
<comment type="caution">
    <text evidence="1">The sequence shown here is derived from an EMBL/GenBank/DDBJ whole genome shotgun (WGS) entry which is preliminary data.</text>
</comment>
<protein>
    <submittedName>
        <fullName evidence="1">Uncharacterized protein</fullName>
    </submittedName>
</protein>
<proteinExistence type="predicted"/>
<dbReference type="AlphaFoldDB" id="J9GFN0"/>
<name>J9GFN0_9ZZZZ</name>
<reference evidence="1" key="1">
    <citation type="journal article" date="2012" name="PLoS ONE">
        <title>Gene sets for utilization of primary and secondary nutrition supplies in the distal gut of endangered iberian lynx.</title>
        <authorList>
            <person name="Alcaide M."/>
            <person name="Messina E."/>
            <person name="Richter M."/>
            <person name="Bargiela R."/>
            <person name="Peplies J."/>
            <person name="Huws S.A."/>
            <person name="Newbold C.J."/>
            <person name="Golyshin P.N."/>
            <person name="Simon M.A."/>
            <person name="Lopez G."/>
            <person name="Yakimov M.M."/>
            <person name="Ferrer M."/>
        </authorList>
    </citation>
    <scope>NUCLEOTIDE SEQUENCE</scope>
</reference>
<dbReference type="EMBL" id="AMCI01001238">
    <property type="protein sequence ID" value="EJX06177.1"/>
    <property type="molecule type" value="Genomic_DNA"/>
</dbReference>
<gene>
    <name evidence="1" type="ORF">EVA_05716</name>
</gene>